<evidence type="ECO:0000313" key="1">
    <source>
        <dbReference type="EMBL" id="KAK2091761.1"/>
    </source>
</evidence>
<keyword evidence="2" id="KW-1185">Reference proteome</keyword>
<dbReference type="EMBL" id="JASSZA010000016">
    <property type="protein sequence ID" value="KAK2091761.1"/>
    <property type="molecule type" value="Genomic_DNA"/>
</dbReference>
<dbReference type="Gene3D" id="3.30.420.40">
    <property type="match status" value="1"/>
</dbReference>
<dbReference type="InterPro" id="IPR004000">
    <property type="entry name" value="Actin"/>
</dbReference>
<proteinExistence type="predicted"/>
<evidence type="ECO:0000313" key="2">
    <source>
        <dbReference type="Proteomes" id="UP001266305"/>
    </source>
</evidence>
<reference evidence="1 2" key="1">
    <citation type="submission" date="2023-05" db="EMBL/GenBank/DDBJ databases">
        <title>B98-5 Cell Line De Novo Hybrid Assembly: An Optical Mapping Approach.</title>
        <authorList>
            <person name="Kananen K."/>
            <person name="Auerbach J.A."/>
            <person name="Kautto E."/>
            <person name="Blachly J.S."/>
        </authorList>
    </citation>
    <scope>NUCLEOTIDE SEQUENCE [LARGE SCALE GENOMIC DNA]</scope>
    <source>
        <strain evidence="1">B95-8</strain>
        <tissue evidence="1">Cell line</tissue>
    </source>
</reference>
<comment type="caution">
    <text evidence="1">The sequence shown here is derived from an EMBL/GenBank/DDBJ whole genome shotgun (WGS) entry which is preliminary data.</text>
</comment>
<dbReference type="SUPFAM" id="SSF53067">
    <property type="entry name" value="Actin-like ATPase domain"/>
    <property type="match status" value="1"/>
</dbReference>
<dbReference type="Gene3D" id="2.30.36.70">
    <property type="entry name" value="Actin, Chain A, domain 2"/>
    <property type="match status" value="2"/>
</dbReference>
<dbReference type="Pfam" id="PF00022">
    <property type="entry name" value="Actin"/>
    <property type="match status" value="1"/>
</dbReference>
<protein>
    <submittedName>
        <fullName evidence="1">Uncharacterized protein</fullName>
    </submittedName>
</protein>
<accession>A0ABQ9U4M3</accession>
<organism evidence="1 2">
    <name type="scientific">Saguinus oedipus</name>
    <name type="common">Cotton-top tamarin</name>
    <name type="synonym">Oedipomidas oedipus</name>
    <dbReference type="NCBI Taxonomy" id="9490"/>
    <lineage>
        <taxon>Eukaryota</taxon>
        <taxon>Metazoa</taxon>
        <taxon>Chordata</taxon>
        <taxon>Craniata</taxon>
        <taxon>Vertebrata</taxon>
        <taxon>Euteleostomi</taxon>
        <taxon>Mammalia</taxon>
        <taxon>Eutheria</taxon>
        <taxon>Euarchontoglires</taxon>
        <taxon>Primates</taxon>
        <taxon>Haplorrhini</taxon>
        <taxon>Platyrrhini</taxon>
        <taxon>Cebidae</taxon>
        <taxon>Callitrichinae</taxon>
        <taxon>Saguinus</taxon>
    </lineage>
</organism>
<gene>
    <name evidence="1" type="ORF">P7K49_031045</name>
</gene>
<sequence length="133" mass="14237">MSALQAQSLALAAPLPIHTCCQLMMDDDIATLVVDSGSGMCKSGFVGDDAPWAVFSSTVGHPRHQGLIIGMGQKDSYVGDKGQSKRGILTLNMGMHQKNSYVGNEAQSKRGILTLKYPIKHGIITNCDDMETI</sequence>
<dbReference type="PRINTS" id="PR00190">
    <property type="entry name" value="ACTIN"/>
</dbReference>
<name>A0ABQ9U4M3_SAGOE</name>
<dbReference type="Proteomes" id="UP001266305">
    <property type="component" value="Unassembled WGS sequence"/>
</dbReference>
<dbReference type="InterPro" id="IPR043129">
    <property type="entry name" value="ATPase_NBD"/>
</dbReference>